<dbReference type="PANTHER" id="PTHR37937">
    <property type="entry name" value="CONJUGATIVE TRANSFER: DNA TRANSPORT"/>
    <property type="match status" value="1"/>
</dbReference>
<dbReference type="InterPro" id="IPR051539">
    <property type="entry name" value="T4SS-coupling_protein"/>
</dbReference>
<dbReference type="Gene3D" id="3.40.50.300">
    <property type="entry name" value="P-loop containing nucleotide triphosphate hydrolases"/>
    <property type="match status" value="1"/>
</dbReference>
<comment type="subcellular location">
    <subcellularLocation>
        <location evidence="1">Cell membrane</location>
        <topology evidence="1">Multi-pass membrane protein</topology>
    </subcellularLocation>
</comment>
<dbReference type="InterPro" id="IPR027417">
    <property type="entry name" value="P-loop_NTPase"/>
</dbReference>
<evidence type="ECO:0000256" key="5">
    <source>
        <dbReference type="ARBA" id="ARBA00023136"/>
    </source>
</evidence>
<protein>
    <recommendedName>
        <fullName evidence="6">TraD/TraG TraM recognition site domain-containing protein</fullName>
    </recommendedName>
</protein>
<dbReference type="GO" id="GO:0005886">
    <property type="term" value="C:plasma membrane"/>
    <property type="evidence" value="ECO:0007669"/>
    <property type="project" value="UniProtKB-SubCell"/>
</dbReference>
<name>A0A9N7H2J2_9PROT</name>
<feature type="domain" description="TraD/TraG TraM recognition site" evidence="6">
    <location>
        <begin position="269"/>
        <end position="351"/>
    </location>
</feature>
<dbReference type="Proteomes" id="UP000189683">
    <property type="component" value="Plasmid pKNA01"/>
</dbReference>
<organism evidence="7 8">
    <name type="scientific">Komagataeibacter nataicola</name>
    <dbReference type="NCBI Taxonomy" id="265960"/>
    <lineage>
        <taxon>Bacteria</taxon>
        <taxon>Pseudomonadati</taxon>
        <taxon>Pseudomonadota</taxon>
        <taxon>Alphaproteobacteria</taxon>
        <taxon>Acetobacterales</taxon>
        <taxon>Acetobacteraceae</taxon>
        <taxon>Komagataeibacter</taxon>
    </lineage>
</organism>
<evidence type="ECO:0000256" key="4">
    <source>
        <dbReference type="ARBA" id="ARBA00022989"/>
    </source>
</evidence>
<proteinExistence type="predicted"/>
<sequence length="539" mass="60485">MYVTDGKGVLWKDIIEMNVVRSRSDIRVIGTGDGQFGINLLQGMTPLELATMFGTILKQVVGESDDIFWSEQATTIVTYSATLAYTLEMIPEVHKWAEFSAFSPWSLMGVAGMATNPKLLEKCVAFLEEVMNRLTIEDNKLNMTDDAMNELAEYMITPAFIIAMSYCKNDWASMPKDTRGSVIANVNVLTGKFGSAGILRDRFCTGRLPAEEMCDVDHASNGGVLMISVGESEWGVVGRIVTVWLSTRFKMHQRRKQNETPERCKKEQVLFVADEFQMLATSGGAESDAEFWNINRSTGTIGLVATQSIVALEKRLGKETTQNILDNFRSKFNLRSESKETNEYFANLGGTILGGYAAEDTAYETQGQRELLVPDVDITYNQPTNLVMKTHHILRKLFYFNIHDASVFARAVISLIALVTFPINIFTCEEVNPFVIFFMKHIFGTKTKSFNQIYTPYKSQFARGEDKNLDALKGLQEQPVFRDTDMMTGSNIAFGFVQVADNYVIDFFEMETYCGEDDVIDENGHIVRDENGDIVKNAA</sequence>
<dbReference type="PANTHER" id="PTHR37937:SF1">
    <property type="entry name" value="CONJUGATIVE TRANSFER: DNA TRANSPORT"/>
    <property type="match status" value="1"/>
</dbReference>
<dbReference type="SUPFAM" id="SSF52540">
    <property type="entry name" value="P-loop containing nucleoside triphosphate hydrolases"/>
    <property type="match status" value="1"/>
</dbReference>
<keyword evidence="3" id="KW-0812">Transmembrane</keyword>
<dbReference type="Pfam" id="PF12696">
    <property type="entry name" value="TraG-D_C"/>
    <property type="match status" value="1"/>
</dbReference>
<evidence type="ECO:0000313" key="8">
    <source>
        <dbReference type="Proteomes" id="UP000189683"/>
    </source>
</evidence>
<dbReference type="EMBL" id="CP019876">
    <property type="protein sequence ID" value="AQU89234.1"/>
    <property type="molecule type" value="Genomic_DNA"/>
</dbReference>
<reference evidence="7 8" key="1">
    <citation type="submission" date="2017-02" db="EMBL/GenBank/DDBJ databases">
        <title>zhang.</title>
        <authorList>
            <person name="Zhang H."/>
        </authorList>
    </citation>
    <scope>NUCLEOTIDE SEQUENCE [LARGE SCALE GENOMIC DNA]</scope>
    <source>
        <strain evidence="7 8">RZS01</strain>
        <plasmid evidence="8">pkna01</plasmid>
    </source>
</reference>
<keyword evidence="4" id="KW-1133">Transmembrane helix</keyword>
<accession>A0A9N7H2J2</accession>
<evidence type="ECO:0000256" key="1">
    <source>
        <dbReference type="ARBA" id="ARBA00004651"/>
    </source>
</evidence>
<evidence type="ECO:0000256" key="3">
    <source>
        <dbReference type="ARBA" id="ARBA00022692"/>
    </source>
</evidence>
<dbReference type="InterPro" id="IPR032689">
    <property type="entry name" value="TraG-D_C"/>
</dbReference>
<dbReference type="KEGG" id="kna:B0W47_16775"/>
<dbReference type="AlphaFoldDB" id="A0A9N7H2J2"/>
<keyword evidence="5" id="KW-0472">Membrane</keyword>
<dbReference type="CDD" id="cd01127">
    <property type="entry name" value="TrwB_TraG_TraD_VirD4"/>
    <property type="match status" value="1"/>
</dbReference>
<keyword evidence="7" id="KW-0614">Plasmid</keyword>
<evidence type="ECO:0000313" key="7">
    <source>
        <dbReference type="EMBL" id="AQU89234.1"/>
    </source>
</evidence>
<evidence type="ECO:0000256" key="2">
    <source>
        <dbReference type="ARBA" id="ARBA00022475"/>
    </source>
</evidence>
<keyword evidence="2" id="KW-1003">Cell membrane</keyword>
<gene>
    <name evidence="7" type="ORF">B0W47_16775</name>
</gene>
<geneLocation type="plasmid" evidence="8">
    <name>pkna01</name>
</geneLocation>
<evidence type="ECO:0000259" key="6">
    <source>
        <dbReference type="Pfam" id="PF12696"/>
    </source>
</evidence>